<evidence type="ECO:0000259" key="2">
    <source>
        <dbReference type="Pfam" id="PF01648"/>
    </source>
</evidence>
<reference evidence="3" key="2">
    <citation type="submission" date="2024-05" db="EMBL/GenBank/DDBJ databases">
        <title>Rhodohalobacter halophilus gen. nov., sp. nov., a moderately halophilic member of the family Balneolaceae.</title>
        <authorList>
            <person name="Xia J."/>
        </authorList>
    </citation>
    <scope>NUCLEOTIDE SEQUENCE</scope>
    <source>
        <strain evidence="3">WB101</strain>
    </source>
</reference>
<evidence type="ECO:0000313" key="4">
    <source>
        <dbReference type="Proteomes" id="UP001165366"/>
    </source>
</evidence>
<dbReference type="GO" id="GO:0016740">
    <property type="term" value="F:transferase activity"/>
    <property type="evidence" value="ECO:0007669"/>
    <property type="project" value="UniProtKB-KW"/>
</dbReference>
<evidence type="ECO:0000313" key="3">
    <source>
        <dbReference type="EMBL" id="MCG2589107.1"/>
    </source>
</evidence>
<accession>A0ABS9KE22</accession>
<keyword evidence="1 3" id="KW-0808">Transferase</keyword>
<evidence type="ECO:0000256" key="1">
    <source>
        <dbReference type="ARBA" id="ARBA00022679"/>
    </source>
</evidence>
<dbReference type="RefSeq" id="WP_237854408.1">
    <property type="nucleotide sequence ID" value="NZ_JAKLWS010000012.1"/>
</dbReference>
<dbReference type="Pfam" id="PF01648">
    <property type="entry name" value="ACPS"/>
    <property type="match status" value="1"/>
</dbReference>
<organism evidence="3 4">
    <name type="scientific">Rhodohalobacter sulfatireducens</name>
    <dbReference type="NCBI Taxonomy" id="2911366"/>
    <lineage>
        <taxon>Bacteria</taxon>
        <taxon>Pseudomonadati</taxon>
        <taxon>Balneolota</taxon>
        <taxon>Balneolia</taxon>
        <taxon>Balneolales</taxon>
        <taxon>Balneolaceae</taxon>
        <taxon>Rhodohalobacter</taxon>
    </lineage>
</organism>
<protein>
    <submittedName>
        <fullName evidence="3">4'-phosphopantetheinyl transferase superfamily protein</fullName>
    </submittedName>
</protein>
<keyword evidence="4" id="KW-1185">Reference proteome</keyword>
<dbReference type="Gene3D" id="3.90.470.20">
    <property type="entry name" value="4'-phosphopantetheinyl transferase domain"/>
    <property type="match status" value="2"/>
</dbReference>
<gene>
    <name evidence="3" type="ORF">L6773_11045</name>
</gene>
<dbReference type="SUPFAM" id="SSF56214">
    <property type="entry name" value="4'-phosphopantetheinyl transferase"/>
    <property type="match status" value="1"/>
</dbReference>
<dbReference type="InterPro" id="IPR008278">
    <property type="entry name" value="4-PPantetheinyl_Trfase_dom"/>
</dbReference>
<dbReference type="Proteomes" id="UP001165366">
    <property type="component" value="Unassembled WGS sequence"/>
</dbReference>
<reference evidence="3" key="1">
    <citation type="submission" date="2022-01" db="EMBL/GenBank/DDBJ databases">
        <authorList>
            <person name="Wang Y."/>
        </authorList>
    </citation>
    <scope>NUCLEOTIDE SEQUENCE</scope>
    <source>
        <strain evidence="3">WB101</strain>
    </source>
</reference>
<sequence length="202" mass="23040">METNKTAPKRLNELCLPDEIFICFEPFKSDIKKTDMDILQNQSGRNLVKKMAGHFLHAEETKIFTVKNEKPEVYCGEKEISASFSHTSDGVAGAISIDFNVGCDMEHADRTVHSRLVDRMKHDDELESLYDQIEPIRIWTLKESALKMIGTGLRNPMKSVCVKNGTSNEFSVQFDNGKEAKICSFKHQSHWISVCYELFSNE</sequence>
<name>A0ABS9KE22_9BACT</name>
<feature type="domain" description="4'-phosphopantetheinyl transferase" evidence="2">
    <location>
        <begin position="101"/>
        <end position="195"/>
    </location>
</feature>
<comment type="caution">
    <text evidence="3">The sequence shown here is derived from an EMBL/GenBank/DDBJ whole genome shotgun (WGS) entry which is preliminary data.</text>
</comment>
<dbReference type="EMBL" id="JAKLWS010000012">
    <property type="protein sequence ID" value="MCG2589107.1"/>
    <property type="molecule type" value="Genomic_DNA"/>
</dbReference>
<proteinExistence type="predicted"/>
<dbReference type="InterPro" id="IPR037143">
    <property type="entry name" value="4-PPantetheinyl_Trfase_dom_sf"/>
</dbReference>